<dbReference type="EMBL" id="JACCBV010000001">
    <property type="protein sequence ID" value="NYE20558.1"/>
    <property type="molecule type" value="Genomic_DNA"/>
</dbReference>
<feature type="transmembrane region" description="Helical" evidence="7">
    <location>
        <begin position="35"/>
        <end position="56"/>
    </location>
</feature>
<dbReference type="Proteomes" id="UP000576969">
    <property type="component" value="Unassembled WGS sequence"/>
</dbReference>
<feature type="compositionally biased region" description="Low complexity" evidence="6">
    <location>
        <begin position="808"/>
        <end position="822"/>
    </location>
</feature>
<feature type="transmembrane region" description="Helical" evidence="7">
    <location>
        <begin position="68"/>
        <end position="88"/>
    </location>
</feature>
<feature type="transmembrane region" description="Helical" evidence="7">
    <location>
        <begin position="475"/>
        <end position="494"/>
    </location>
</feature>
<dbReference type="InterPro" id="IPR004477">
    <property type="entry name" value="ComEC_N"/>
</dbReference>
<reference evidence="9 10" key="1">
    <citation type="submission" date="2020-07" db="EMBL/GenBank/DDBJ databases">
        <title>Sequencing the genomes of 1000 actinobacteria strains.</title>
        <authorList>
            <person name="Klenk H.-P."/>
        </authorList>
    </citation>
    <scope>NUCLEOTIDE SEQUENCE [LARGE SCALE GENOMIC DNA]</scope>
    <source>
        <strain evidence="9 10">DSM 24662</strain>
    </source>
</reference>
<proteinExistence type="predicted"/>
<evidence type="ECO:0000313" key="10">
    <source>
        <dbReference type="Proteomes" id="UP000576969"/>
    </source>
</evidence>
<dbReference type="Gene3D" id="3.40.50.300">
    <property type="entry name" value="P-loop containing nucleotide triphosphate hydrolases"/>
    <property type="match status" value="1"/>
</dbReference>
<dbReference type="InterPro" id="IPR005790">
    <property type="entry name" value="DNA_polIII_delta"/>
</dbReference>
<dbReference type="Pfam" id="PF21694">
    <property type="entry name" value="DNA_pol3_delta_C"/>
    <property type="match status" value="1"/>
</dbReference>
<dbReference type="SUPFAM" id="SSF56281">
    <property type="entry name" value="Metallo-hydrolase/oxidoreductase"/>
    <property type="match status" value="1"/>
</dbReference>
<feature type="region of interest" description="Disordered" evidence="6">
    <location>
        <begin position="780"/>
        <end position="841"/>
    </location>
</feature>
<evidence type="ECO:0000256" key="6">
    <source>
        <dbReference type="SAM" id="MobiDB-lite"/>
    </source>
</evidence>
<dbReference type="GO" id="GO:0005886">
    <property type="term" value="C:plasma membrane"/>
    <property type="evidence" value="ECO:0007669"/>
    <property type="project" value="UniProtKB-SubCell"/>
</dbReference>
<dbReference type="AlphaFoldDB" id="A0A7Y9KLR6"/>
<feature type="transmembrane region" description="Helical" evidence="7">
    <location>
        <begin position="255"/>
        <end position="276"/>
    </location>
</feature>
<dbReference type="InterPro" id="IPR008921">
    <property type="entry name" value="DNA_pol3_clamp-load_cplx_C"/>
</dbReference>
<dbReference type="GO" id="GO:0006260">
    <property type="term" value="P:DNA replication"/>
    <property type="evidence" value="ECO:0007669"/>
    <property type="project" value="InterPro"/>
</dbReference>
<evidence type="ECO:0000256" key="3">
    <source>
        <dbReference type="ARBA" id="ARBA00022692"/>
    </source>
</evidence>
<protein>
    <submittedName>
        <fullName evidence="9">DNA polymerase III delta subunit</fullName>
    </submittedName>
</protein>
<name>A0A7Y9KLR6_9MICO</name>
<dbReference type="InterPro" id="IPR027417">
    <property type="entry name" value="P-loop_NTPase"/>
</dbReference>
<keyword evidence="5 7" id="KW-0472">Membrane</keyword>
<feature type="transmembrane region" description="Helical" evidence="7">
    <location>
        <begin position="351"/>
        <end position="369"/>
    </location>
</feature>
<dbReference type="Gene3D" id="3.60.15.10">
    <property type="entry name" value="Ribonuclease Z/Hydroxyacylglutathione hydrolase-like"/>
    <property type="match status" value="1"/>
</dbReference>
<organism evidence="9 10">
    <name type="scientific">Microbacterium immunditiarum</name>
    <dbReference type="NCBI Taxonomy" id="337480"/>
    <lineage>
        <taxon>Bacteria</taxon>
        <taxon>Bacillati</taxon>
        <taxon>Actinomycetota</taxon>
        <taxon>Actinomycetes</taxon>
        <taxon>Micrococcales</taxon>
        <taxon>Microbacteriaceae</taxon>
        <taxon>Microbacterium</taxon>
    </lineage>
</organism>
<dbReference type="CDD" id="cd07731">
    <property type="entry name" value="ComA-like_MBL-fold"/>
    <property type="match status" value="1"/>
</dbReference>
<keyword evidence="3 7" id="KW-0812">Transmembrane</keyword>
<dbReference type="InterPro" id="IPR036866">
    <property type="entry name" value="RibonucZ/Hydroxyglut_hydro"/>
</dbReference>
<evidence type="ECO:0000313" key="9">
    <source>
        <dbReference type="EMBL" id="NYE20558.1"/>
    </source>
</evidence>
<evidence type="ECO:0000259" key="8">
    <source>
        <dbReference type="SMART" id="SM00849"/>
    </source>
</evidence>
<dbReference type="NCBIfam" id="TIGR01128">
    <property type="entry name" value="holA"/>
    <property type="match status" value="1"/>
</dbReference>
<keyword evidence="4 7" id="KW-1133">Transmembrane helix</keyword>
<gene>
    <name evidence="9" type="ORF">BJ991_002586</name>
</gene>
<feature type="transmembrane region" description="Helical" evidence="7">
    <location>
        <begin position="328"/>
        <end position="345"/>
    </location>
</feature>
<keyword evidence="2" id="KW-1003">Cell membrane</keyword>
<feature type="transmembrane region" description="Helical" evidence="7">
    <location>
        <begin position="305"/>
        <end position="321"/>
    </location>
</feature>
<comment type="caution">
    <text evidence="9">The sequence shown here is derived from an EMBL/GenBank/DDBJ whole genome shotgun (WGS) entry which is preliminary data.</text>
</comment>
<dbReference type="InterPro" id="IPR001279">
    <property type="entry name" value="Metallo-B-lactamas"/>
</dbReference>
<feature type="transmembrane region" description="Helical" evidence="7">
    <location>
        <begin position="506"/>
        <end position="531"/>
    </location>
</feature>
<dbReference type="SUPFAM" id="SSF48019">
    <property type="entry name" value="post-AAA+ oligomerization domain-like"/>
    <property type="match status" value="1"/>
</dbReference>
<feature type="transmembrane region" description="Helical" evidence="7">
    <location>
        <begin position="438"/>
        <end position="463"/>
    </location>
</feature>
<dbReference type="Gene3D" id="1.20.272.10">
    <property type="match status" value="1"/>
</dbReference>
<evidence type="ECO:0000256" key="2">
    <source>
        <dbReference type="ARBA" id="ARBA00022475"/>
    </source>
</evidence>
<accession>A0A7Y9KLR6</accession>
<dbReference type="SMART" id="SM00849">
    <property type="entry name" value="Lactamase_B"/>
    <property type="match status" value="1"/>
</dbReference>
<dbReference type="Pfam" id="PF03772">
    <property type="entry name" value="Competence"/>
    <property type="match status" value="1"/>
</dbReference>
<dbReference type="InterPro" id="IPR048466">
    <property type="entry name" value="DNA_pol3_delta-like_C"/>
</dbReference>
<dbReference type="GO" id="GO:0003677">
    <property type="term" value="F:DNA binding"/>
    <property type="evidence" value="ECO:0007669"/>
    <property type="project" value="InterPro"/>
</dbReference>
<evidence type="ECO:0000256" key="5">
    <source>
        <dbReference type="ARBA" id="ARBA00023136"/>
    </source>
</evidence>
<dbReference type="InterPro" id="IPR035681">
    <property type="entry name" value="ComA-like_MBL"/>
</dbReference>
<dbReference type="InterPro" id="IPR052159">
    <property type="entry name" value="Competence_DNA_uptake"/>
</dbReference>
<comment type="subcellular location">
    <subcellularLocation>
        <location evidence="1">Cell membrane</location>
        <topology evidence="1">Multi-pass membrane protein</topology>
    </subcellularLocation>
</comment>
<sequence>MSVRVGWRAWRLAPVAAGAWAVAAVATMLPEAAAAGLATVLWAAALALLAVVGQVARRRRGRTDASRWAVVAVLVLVAGAATASHVAFAQPARADAASQGLDGGRAVSIEAVVTGKVERRADGRVAFDAVASRVSAGPRSWAASADVTIRVDPADVGGGAPLDVGARIVADGTVTDGSPGDRAVLVVTASRGVEVVDGATGVARGAGELRRGLVAAVRGLPAPGSELVPGLAVGDTSLVSPELDAAMKSSSLSHLTAVSGANCALVVGIAFGVAALCGASRGIRVVVALGALGGFVVLVTPEPSVVRAGAMAALAMLGVALGRARHGFSLLCLAVAALVVADPWLSRSLGFALSVAATGSLLLFARPLARGLGRRMPRALALALSVPLAAQLACGPLLVLVAPSVPLYGVVANLLAAPAAAPATIVGLLACLAAPVPVLASGLAAIAWVPGAWIAGTAMTFAAMPGGQLPWLEGLPGVAVLAAVGAAVGMLLGLSDRAIRTRAVAGVIVAVTVGVAAGAAALAGAAARWTIPPVWSVIACDVGQGDALVLRSAGAVALVDTGPESAALTACLAKAGVDRIDLLVLTHFDLDHAGGADAVIDRAEVVLHGPPESASDERLLARLEAAGARIVEATAGMAGFLGEARWRVLWPRADSRAFPSGNDASIVLDVRGGGIPTSLLLGDLSASPQRALVASGSLAPPYALVKVAHHGSADQDPRIYELAKPAVALVMVGADNTFGHPRVETLSVLEHLGARVGRTDQDGLVVVWQEGDGVALWREGGAVPETGAGGSRGPPSASDPVGRLVGMAAARSTTAGRSASSRGRGGARGGATRSAIPQLSWRDPQPAPIVLVSGPEEVCAERAIAGVRDYLRAEDPSLEVSDLRADDYAPGTLLAVTSPSLFGEPRLVRVSGVEKCSDAFLNEALAYLAAPQEGATVILRHTGATVRGKKLLDAIRAGEGGGVEVACPAIKRDSDRFDFAADEFATARKRIAPAALRALVSAFADDLTELAAACQQLISDVPGDLTEQIVERYYGGRVETSAFAVADTAIAGRYGDALVALRHALASGADPVPLVAAIASKLRTMARVAGSRESSQALAARLGLKDWQVDRARRDLSGWNETSLGMAIMAAAQADADVKGASRDPVFALERLVTVIATRAPYGS</sequence>
<dbReference type="Pfam" id="PF00753">
    <property type="entry name" value="Lactamase_B"/>
    <property type="match status" value="1"/>
</dbReference>
<feature type="transmembrane region" description="Helical" evidence="7">
    <location>
        <begin position="12"/>
        <end position="29"/>
    </location>
</feature>
<keyword evidence="10" id="KW-1185">Reference proteome</keyword>
<evidence type="ECO:0000256" key="7">
    <source>
        <dbReference type="SAM" id="Phobius"/>
    </source>
</evidence>
<feature type="transmembrane region" description="Helical" evidence="7">
    <location>
        <begin position="407"/>
        <end position="431"/>
    </location>
</feature>
<evidence type="ECO:0000256" key="4">
    <source>
        <dbReference type="ARBA" id="ARBA00022989"/>
    </source>
</evidence>
<dbReference type="PANTHER" id="PTHR30619:SF1">
    <property type="entry name" value="RECOMBINATION PROTEIN 2"/>
    <property type="match status" value="1"/>
</dbReference>
<feature type="transmembrane region" description="Helical" evidence="7">
    <location>
        <begin position="283"/>
        <end position="299"/>
    </location>
</feature>
<feature type="transmembrane region" description="Helical" evidence="7">
    <location>
        <begin position="381"/>
        <end position="401"/>
    </location>
</feature>
<dbReference type="NCBIfam" id="TIGR00360">
    <property type="entry name" value="ComEC_N-term"/>
    <property type="match status" value="1"/>
</dbReference>
<evidence type="ECO:0000256" key="1">
    <source>
        <dbReference type="ARBA" id="ARBA00004651"/>
    </source>
</evidence>
<feature type="domain" description="Metallo-beta-lactamase" evidence="8">
    <location>
        <begin position="544"/>
        <end position="727"/>
    </location>
</feature>
<dbReference type="PANTHER" id="PTHR30619">
    <property type="entry name" value="DNA INTERNALIZATION/COMPETENCE PROTEIN COMEC/REC2"/>
    <property type="match status" value="1"/>
</dbReference>